<proteinExistence type="predicted"/>
<gene>
    <name evidence="1" type="ORF">THAOC_28170</name>
</gene>
<keyword evidence="2" id="KW-1185">Reference proteome</keyword>
<sequence>MWGRQVLAFPRAILTAAVSVVASQLHFTSLLPMPGLSPVSLDYTTTSSSPPHELWIALPWLILNFWFLASAGLQPHPNSIMLPTLSPPPLPSLIAPPAPAELHNFLEGPGISNYDTNKTQLDEAPFGRADDDYGPGSEPPPHDRLRYVSTFMPSRRRPPAAVGKPSFPRFKVFMGPKPQLVDTVESRTGGQTRLRTVRVSAHLEILGWSKQTAKLQERMAGSARHWSPPNRSLI</sequence>
<dbReference type="Proteomes" id="UP000266841">
    <property type="component" value="Unassembled WGS sequence"/>
</dbReference>
<reference evidence="1 2" key="1">
    <citation type="journal article" date="2012" name="Genome Biol.">
        <title>Genome and low-iron response of an oceanic diatom adapted to chronic iron limitation.</title>
        <authorList>
            <person name="Lommer M."/>
            <person name="Specht M."/>
            <person name="Roy A.S."/>
            <person name="Kraemer L."/>
            <person name="Andreson R."/>
            <person name="Gutowska M.A."/>
            <person name="Wolf J."/>
            <person name="Bergner S.V."/>
            <person name="Schilhabel M.B."/>
            <person name="Klostermeier U.C."/>
            <person name="Beiko R.G."/>
            <person name="Rosenstiel P."/>
            <person name="Hippler M."/>
            <person name="Laroche J."/>
        </authorList>
    </citation>
    <scope>NUCLEOTIDE SEQUENCE [LARGE SCALE GENOMIC DNA]</scope>
    <source>
        <strain evidence="1 2">CCMP1005</strain>
    </source>
</reference>
<evidence type="ECO:0000313" key="1">
    <source>
        <dbReference type="EMBL" id="EJK52539.1"/>
    </source>
</evidence>
<evidence type="ECO:0000313" key="2">
    <source>
        <dbReference type="Proteomes" id="UP000266841"/>
    </source>
</evidence>
<accession>K0RJU7</accession>
<protein>
    <submittedName>
        <fullName evidence="1">Uncharacterized protein</fullName>
    </submittedName>
</protein>
<dbReference type="AlphaFoldDB" id="K0RJU7"/>
<dbReference type="EMBL" id="AGNL01039629">
    <property type="protein sequence ID" value="EJK52539.1"/>
    <property type="molecule type" value="Genomic_DNA"/>
</dbReference>
<name>K0RJU7_THAOC</name>
<organism evidence="1 2">
    <name type="scientific">Thalassiosira oceanica</name>
    <name type="common">Marine diatom</name>
    <dbReference type="NCBI Taxonomy" id="159749"/>
    <lineage>
        <taxon>Eukaryota</taxon>
        <taxon>Sar</taxon>
        <taxon>Stramenopiles</taxon>
        <taxon>Ochrophyta</taxon>
        <taxon>Bacillariophyta</taxon>
        <taxon>Coscinodiscophyceae</taxon>
        <taxon>Thalassiosirophycidae</taxon>
        <taxon>Thalassiosirales</taxon>
        <taxon>Thalassiosiraceae</taxon>
        <taxon>Thalassiosira</taxon>
    </lineage>
</organism>
<comment type="caution">
    <text evidence="1">The sequence shown here is derived from an EMBL/GenBank/DDBJ whole genome shotgun (WGS) entry which is preliminary data.</text>
</comment>